<dbReference type="AlphaFoldDB" id="A0A0A9B9L1"/>
<dbReference type="EMBL" id="GBRH01239970">
    <property type="protein sequence ID" value="JAD57925.1"/>
    <property type="molecule type" value="Transcribed_RNA"/>
</dbReference>
<proteinExistence type="predicted"/>
<accession>A0A0A9B9L1</accession>
<name>A0A0A9B9L1_ARUDO</name>
<organism evidence="1">
    <name type="scientific">Arundo donax</name>
    <name type="common">Giant reed</name>
    <name type="synonym">Donax arundinaceus</name>
    <dbReference type="NCBI Taxonomy" id="35708"/>
    <lineage>
        <taxon>Eukaryota</taxon>
        <taxon>Viridiplantae</taxon>
        <taxon>Streptophyta</taxon>
        <taxon>Embryophyta</taxon>
        <taxon>Tracheophyta</taxon>
        <taxon>Spermatophyta</taxon>
        <taxon>Magnoliopsida</taxon>
        <taxon>Liliopsida</taxon>
        <taxon>Poales</taxon>
        <taxon>Poaceae</taxon>
        <taxon>PACMAD clade</taxon>
        <taxon>Arundinoideae</taxon>
        <taxon>Arundineae</taxon>
        <taxon>Arundo</taxon>
    </lineage>
</organism>
<reference evidence="1" key="2">
    <citation type="journal article" date="2015" name="Data Brief">
        <title>Shoot transcriptome of the giant reed, Arundo donax.</title>
        <authorList>
            <person name="Barrero R.A."/>
            <person name="Guerrero F.D."/>
            <person name="Moolhuijzen P."/>
            <person name="Goolsby J.A."/>
            <person name="Tidwell J."/>
            <person name="Bellgard S.E."/>
            <person name="Bellgard M.I."/>
        </authorList>
    </citation>
    <scope>NUCLEOTIDE SEQUENCE</scope>
    <source>
        <tissue evidence="1">Shoot tissue taken approximately 20 cm above the soil surface</tissue>
    </source>
</reference>
<reference evidence="1" key="1">
    <citation type="submission" date="2014-09" db="EMBL/GenBank/DDBJ databases">
        <authorList>
            <person name="Magalhaes I.L.F."/>
            <person name="Oliveira U."/>
            <person name="Santos F.R."/>
            <person name="Vidigal T.H.D.A."/>
            <person name="Brescovit A.D."/>
            <person name="Santos A.J."/>
        </authorList>
    </citation>
    <scope>NUCLEOTIDE SEQUENCE</scope>
    <source>
        <tissue evidence="1">Shoot tissue taken approximately 20 cm above the soil surface</tissue>
    </source>
</reference>
<sequence length="29" mass="3332">MDGSQGNTIYSYVSDYTVPVYWECCSSFE</sequence>
<evidence type="ECO:0000313" key="1">
    <source>
        <dbReference type="EMBL" id="JAD57925.1"/>
    </source>
</evidence>
<protein>
    <submittedName>
        <fullName evidence="1">Uncharacterized protein</fullName>
    </submittedName>
</protein>